<reference evidence="11" key="3">
    <citation type="submission" date="2015-04" db="UniProtKB">
        <authorList>
            <consortium name="EnsemblPlants"/>
        </authorList>
    </citation>
    <scope>IDENTIFICATION</scope>
    <source>
        <strain evidence="11">cv. Jemalong A17</strain>
    </source>
</reference>
<evidence type="ECO:0000256" key="6">
    <source>
        <dbReference type="ARBA" id="ARBA00023136"/>
    </source>
</evidence>
<dbReference type="GO" id="GO:0005886">
    <property type="term" value="C:plasma membrane"/>
    <property type="evidence" value="ECO:0007669"/>
    <property type="project" value="UniProtKB-SubCell"/>
</dbReference>
<keyword evidence="10" id="KW-0675">Receptor</keyword>
<dbReference type="GO" id="GO:0019199">
    <property type="term" value="F:transmembrane receptor protein kinase activity"/>
    <property type="evidence" value="ECO:0007669"/>
    <property type="project" value="InterPro"/>
</dbReference>
<evidence type="ECO:0000313" key="12">
    <source>
        <dbReference type="Proteomes" id="UP000002051"/>
    </source>
</evidence>
<dbReference type="PANTHER" id="PTHR46204">
    <property type="entry name" value="CHITIN ELICITOR RECEPTOR KINASE 1-RELATED"/>
    <property type="match status" value="1"/>
</dbReference>
<keyword evidence="12" id="KW-1185">Reference proteome</keyword>
<keyword evidence="10" id="KW-0418">Kinase</keyword>
<keyword evidence="2" id="KW-1003">Cell membrane</keyword>
<evidence type="ECO:0000259" key="9">
    <source>
        <dbReference type="Pfam" id="PF23577"/>
    </source>
</evidence>
<gene>
    <name evidence="10" type="ordered locus">MTR_5g086660</name>
</gene>
<dbReference type="EnsemblPlants" id="AES99960">
    <property type="protein sequence ID" value="AES99960"/>
    <property type="gene ID" value="MTR_5g086660"/>
</dbReference>
<dbReference type="HOGENOM" id="CLU_1629549_0_0_1"/>
<protein>
    <submittedName>
        <fullName evidence="10">LysM receptor kinase 1b</fullName>
    </submittedName>
</protein>
<keyword evidence="3 8" id="KW-0812">Transmembrane</keyword>
<evidence type="ECO:0000256" key="2">
    <source>
        <dbReference type="ARBA" id="ARBA00022475"/>
    </source>
</evidence>
<feature type="domain" description="LYK3/RLK10-like LysM" evidence="9">
    <location>
        <begin position="49"/>
        <end position="82"/>
    </location>
</feature>
<feature type="transmembrane region" description="Helical" evidence="8">
    <location>
        <begin position="101"/>
        <end position="123"/>
    </location>
</feature>
<dbReference type="InterPro" id="IPR044812">
    <property type="entry name" value="CERK1/LYK3-like"/>
</dbReference>
<keyword evidence="6 8" id="KW-0472">Membrane</keyword>
<dbReference type="Pfam" id="PF23577">
    <property type="entry name" value="LysM_RLK"/>
    <property type="match status" value="1"/>
</dbReference>
<evidence type="ECO:0000256" key="4">
    <source>
        <dbReference type="ARBA" id="ARBA00022729"/>
    </source>
</evidence>
<evidence type="ECO:0000256" key="3">
    <source>
        <dbReference type="ARBA" id="ARBA00022692"/>
    </source>
</evidence>
<keyword evidence="7" id="KW-1015">Disulfide bond</keyword>
<dbReference type="AlphaFoldDB" id="G7KCQ1"/>
<dbReference type="Proteomes" id="UP000002051">
    <property type="component" value="Chromosome 5"/>
</dbReference>
<evidence type="ECO:0000313" key="11">
    <source>
        <dbReference type="EnsemblPlants" id="AES99960"/>
    </source>
</evidence>
<reference evidence="10 12" key="1">
    <citation type="journal article" date="2011" name="Nature">
        <title>The Medicago genome provides insight into the evolution of rhizobial symbioses.</title>
        <authorList>
            <person name="Young N.D."/>
            <person name="Debelle F."/>
            <person name="Oldroyd G.E."/>
            <person name="Geurts R."/>
            <person name="Cannon S.B."/>
            <person name="Udvardi M.K."/>
            <person name="Benedito V.A."/>
            <person name="Mayer K.F."/>
            <person name="Gouzy J."/>
            <person name="Schoof H."/>
            <person name="Van de Peer Y."/>
            <person name="Proost S."/>
            <person name="Cook D.R."/>
            <person name="Meyers B.C."/>
            <person name="Spannagl M."/>
            <person name="Cheung F."/>
            <person name="De Mita S."/>
            <person name="Krishnakumar V."/>
            <person name="Gundlach H."/>
            <person name="Zhou S."/>
            <person name="Mudge J."/>
            <person name="Bharti A.K."/>
            <person name="Murray J.D."/>
            <person name="Naoumkina M.A."/>
            <person name="Rosen B."/>
            <person name="Silverstein K.A."/>
            <person name="Tang H."/>
            <person name="Rombauts S."/>
            <person name="Zhao P.X."/>
            <person name="Zhou P."/>
            <person name="Barbe V."/>
            <person name="Bardou P."/>
            <person name="Bechner M."/>
            <person name="Bellec A."/>
            <person name="Berger A."/>
            <person name="Berges H."/>
            <person name="Bidwell S."/>
            <person name="Bisseling T."/>
            <person name="Choisne N."/>
            <person name="Couloux A."/>
            <person name="Denny R."/>
            <person name="Deshpande S."/>
            <person name="Dai X."/>
            <person name="Doyle J.J."/>
            <person name="Dudez A.M."/>
            <person name="Farmer A.D."/>
            <person name="Fouteau S."/>
            <person name="Franken C."/>
            <person name="Gibelin C."/>
            <person name="Gish J."/>
            <person name="Goldstein S."/>
            <person name="Gonzalez A.J."/>
            <person name="Green P.J."/>
            <person name="Hallab A."/>
            <person name="Hartog M."/>
            <person name="Hua A."/>
            <person name="Humphray S.J."/>
            <person name="Jeong D.H."/>
            <person name="Jing Y."/>
            <person name="Jocker A."/>
            <person name="Kenton S.M."/>
            <person name="Kim D.J."/>
            <person name="Klee K."/>
            <person name="Lai H."/>
            <person name="Lang C."/>
            <person name="Lin S."/>
            <person name="Macmil S.L."/>
            <person name="Magdelenat G."/>
            <person name="Matthews L."/>
            <person name="McCorrison J."/>
            <person name="Monaghan E.L."/>
            <person name="Mun J.H."/>
            <person name="Najar F.Z."/>
            <person name="Nicholson C."/>
            <person name="Noirot C."/>
            <person name="O'Bleness M."/>
            <person name="Paule C.R."/>
            <person name="Poulain J."/>
            <person name="Prion F."/>
            <person name="Qin B."/>
            <person name="Qu C."/>
            <person name="Retzel E.F."/>
            <person name="Riddle C."/>
            <person name="Sallet E."/>
            <person name="Samain S."/>
            <person name="Samson N."/>
            <person name="Sanders I."/>
            <person name="Saurat O."/>
            <person name="Scarpelli C."/>
            <person name="Schiex T."/>
            <person name="Segurens B."/>
            <person name="Severin A.J."/>
            <person name="Sherrier D.J."/>
            <person name="Shi R."/>
            <person name="Sims S."/>
            <person name="Singer S.R."/>
            <person name="Sinharoy S."/>
            <person name="Sterck L."/>
            <person name="Viollet A."/>
            <person name="Wang B.B."/>
            <person name="Wang K."/>
            <person name="Wang M."/>
            <person name="Wang X."/>
            <person name="Warfsmann J."/>
            <person name="Weissenbach J."/>
            <person name="White D.D."/>
            <person name="White J.D."/>
            <person name="Wiley G.B."/>
            <person name="Wincker P."/>
            <person name="Xing Y."/>
            <person name="Yang L."/>
            <person name="Yao Z."/>
            <person name="Ying F."/>
            <person name="Zhai J."/>
            <person name="Zhou L."/>
            <person name="Zuber A."/>
            <person name="Denarie J."/>
            <person name="Dixon R.A."/>
            <person name="May G.D."/>
            <person name="Schwartz D.C."/>
            <person name="Rogers J."/>
            <person name="Quetier F."/>
            <person name="Town C.D."/>
            <person name="Roe B.A."/>
        </authorList>
    </citation>
    <scope>NUCLEOTIDE SEQUENCE [LARGE SCALE GENOMIC DNA]</scope>
    <source>
        <strain evidence="10">A17</strain>
        <strain evidence="11 12">cv. Jemalong A17</strain>
    </source>
</reference>
<keyword evidence="5 8" id="KW-1133">Transmembrane helix</keyword>
<dbReference type="PaxDb" id="3880-AES99960"/>
<reference evidence="10 12" key="2">
    <citation type="journal article" date="2014" name="BMC Genomics">
        <title>An improved genome release (version Mt4.0) for the model legume Medicago truncatula.</title>
        <authorList>
            <person name="Tang H."/>
            <person name="Krishnakumar V."/>
            <person name="Bidwell S."/>
            <person name="Rosen B."/>
            <person name="Chan A."/>
            <person name="Zhou S."/>
            <person name="Gentzbittel L."/>
            <person name="Childs K.L."/>
            <person name="Yandell M."/>
            <person name="Gundlach H."/>
            <person name="Mayer K.F."/>
            <person name="Schwartz D.C."/>
            <person name="Town C.D."/>
        </authorList>
    </citation>
    <scope>GENOME REANNOTATION</scope>
    <source>
        <strain evidence="11 12">cv. Jemalong A17</strain>
    </source>
</reference>
<evidence type="ECO:0000256" key="5">
    <source>
        <dbReference type="ARBA" id="ARBA00022989"/>
    </source>
</evidence>
<organism evidence="10 12">
    <name type="scientific">Medicago truncatula</name>
    <name type="common">Barrel medic</name>
    <name type="synonym">Medicago tribuloides</name>
    <dbReference type="NCBI Taxonomy" id="3880"/>
    <lineage>
        <taxon>Eukaryota</taxon>
        <taxon>Viridiplantae</taxon>
        <taxon>Streptophyta</taxon>
        <taxon>Embryophyta</taxon>
        <taxon>Tracheophyta</taxon>
        <taxon>Spermatophyta</taxon>
        <taxon>Magnoliopsida</taxon>
        <taxon>eudicotyledons</taxon>
        <taxon>Gunneridae</taxon>
        <taxon>Pentapetalae</taxon>
        <taxon>rosids</taxon>
        <taxon>fabids</taxon>
        <taxon>Fabales</taxon>
        <taxon>Fabaceae</taxon>
        <taxon>Papilionoideae</taxon>
        <taxon>50 kb inversion clade</taxon>
        <taxon>NPAAA clade</taxon>
        <taxon>Hologalegina</taxon>
        <taxon>IRL clade</taxon>
        <taxon>Trifolieae</taxon>
        <taxon>Medicago</taxon>
    </lineage>
</organism>
<keyword evidence="4" id="KW-0732">Signal</keyword>
<dbReference type="EMBL" id="CM001221">
    <property type="protein sequence ID" value="AES99960.1"/>
    <property type="molecule type" value="Genomic_DNA"/>
</dbReference>
<comment type="subcellular location">
    <subcellularLocation>
        <location evidence="1">Cell membrane</location>
        <topology evidence="1">Single-pass membrane protein</topology>
    </subcellularLocation>
</comment>
<accession>G7KCQ1</accession>
<evidence type="ECO:0000256" key="1">
    <source>
        <dbReference type="ARBA" id="ARBA00004162"/>
    </source>
</evidence>
<evidence type="ECO:0000256" key="8">
    <source>
        <dbReference type="SAM" id="Phobius"/>
    </source>
</evidence>
<proteinExistence type="predicted"/>
<sequence length="163" mass="18531">MFHSLVILQPRDTYGGWRRSISSIPDSVMVNVTVNCSCGERLVSKDYGLFSIAKDTKMDAELLQRYNPGVNFSQGSGLVFIPGKDKNGVYVPLPHEKAGHLARSLATVIGGICMVLLLAICIYTRYFRKRMQRNLNCQKYIDTFERRKRGKIMPPKLRNIGFR</sequence>
<evidence type="ECO:0000313" key="10">
    <source>
        <dbReference type="EMBL" id="AES99960.1"/>
    </source>
</evidence>
<dbReference type="STRING" id="3880.G7KCQ1"/>
<dbReference type="GO" id="GO:0045087">
    <property type="term" value="P:innate immune response"/>
    <property type="evidence" value="ECO:0007669"/>
    <property type="project" value="InterPro"/>
</dbReference>
<name>G7KCQ1_MEDTR</name>
<evidence type="ECO:0000256" key="7">
    <source>
        <dbReference type="ARBA" id="ARBA00023157"/>
    </source>
</evidence>
<keyword evidence="10" id="KW-0808">Transferase</keyword>
<dbReference type="PANTHER" id="PTHR46204:SF15">
    <property type="entry name" value="LYSM DOMAIN RECEPTOR-LIKE KINASE 3"/>
    <property type="match status" value="1"/>
</dbReference>
<dbReference type="InterPro" id="IPR057097">
    <property type="entry name" value="LysM_RLK3/10"/>
</dbReference>